<evidence type="ECO:0000256" key="2">
    <source>
        <dbReference type="ARBA" id="ARBA00022448"/>
    </source>
</evidence>
<dbReference type="GO" id="GO:0005886">
    <property type="term" value="C:plasma membrane"/>
    <property type="evidence" value="ECO:0007669"/>
    <property type="project" value="UniProtKB-ARBA"/>
</dbReference>
<name>A0AA46AGB0_9BACL</name>
<dbReference type="SUPFAM" id="SSF52540">
    <property type="entry name" value="P-loop containing nucleoside triphosphate hydrolases"/>
    <property type="match status" value="1"/>
</dbReference>
<reference evidence="10" key="1">
    <citation type="submission" date="2017-05" db="EMBL/GenBank/DDBJ databases">
        <authorList>
            <person name="Varghese N."/>
            <person name="Submissions S."/>
        </authorList>
    </citation>
    <scope>NUCLEOTIDE SEQUENCE</scope>
    <source>
        <strain evidence="10">DSM 45262</strain>
    </source>
</reference>
<keyword evidence="3" id="KW-1003">Cell membrane</keyword>
<evidence type="ECO:0000256" key="1">
    <source>
        <dbReference type="ARBA" id="ARBA00005417"/>
    </source>
</evidence>
<dbReference type="PANTHER" id="PTHR43166:SF30">
    <property type="entry name" value="METHIONINE IMPORT ATP-BINDING PROTEIN METN"/>
    <property type="match status" value="1"/>
</dbReference>
<dbReference type="InterPro" id="IPR041701">
    <property type="entry name" value="MetN_ABC"/>
</dbReference>
<sequence>MIQIKEVVKTYPARDGSSVVTALDGVTLTINRGDIFGIVGYSGAGKSTLLRLINGLEMPTKGEVIVDGKEISRLKERELRQARQKIGMIFQHFHLLWSRTVRENVAFPLEVAGLPKEQIRKRVDQLLERVGLAERADAYPSQLSGGQKQRVGIARALANEPDILLCDEATSALDPETTASILQLLKEIHREMGITLVLITHEMSVVRQICNKMAVMENGRVVETGMVSSIFSQPQQALTKQFVKELQPSTQDDDASGEVVELPLGDADKLVALAKKHGIRFSVVSGAIAGEQDDRLRVRVDGTEAQMQAVRQVLSGGERAC</sequence>
<keyword evidence="11" id="KW-1185">Reference proteome</keyword>
<dbReference type="PANTHER" id="PTHR43166">
    <property type="entry name" value="AMINO ACID IMPORT ATP-BINDING PROTEIN"/>
    <property type="match status" value="1"/>
</dbReference>
<evidence type="ECO:0000259" key="9">
    <source>
        <dbReference type="PROSITE" id="PS50893"/>
    </source>
</evidence>
<dbReference type="AlphaFoldDB" id="A0AA46AGB0"/>
<evidence type="ECO:0000256" key="5">
    <source>
        <dbReference type="ARBA" id="ARBA00022840"/>
    </source>
</evidence>
<evidence type="ECO:0000256" key="6">
    <source>
        <dbReference type="ARBA" id="ARBA00022967"/>
    </source>
</evidence>
<evidence type="ECO:0000256" key="7">
    <source>
        <dbReference type="ARBA" id="ARBA00022970"/>
    </source>
</evidence>
<dbReference type="FunFam" id="3.40.50.300:FF:000056">
    <property type="entry name" value="Cell division ATP-binding protein FtsE"/>
    <property type="match status" value="1"/>
</dbReference>
<comment type="caution">
    <text evidence="10">The sequence shown here is derived from an EMBL/GenBank/DDBJ whole genome shotgun (WGS) entry which is preliminary data.</text>
</comment>
<dbReference type="GO" id="GO:0006865">
    <property type="term" value="P:amino acid transport"/>
    <property type="evidence" value="ECO:0007669"/>
    <property type="project" value="UniProtKB-KW"/>
</dbReference>
<keyword evidence="8" id="KW-0472">Membrane</keyword>
<evidence type="ECO:0000256" key="8">
    <source>
        <dbReference type="ARBA" id="ARBA00023136"/>
    </source>
</evidence>
<proteinExistence type="inferred from homology"/>
<dbReference type="InterPro" id="IPR003439">
    <property type="entry name" value="ABC_transporter-like_ATP-bd"/>
</dbReference>
<dbReference type="Gene3D" id="3.40.50.300">
    <property type="entry name" value="P-loop containing nucleotide triphosphate hydrolases"/>
    <property type="match status" value="1"/>
</dbReference>
<keyword evidence="4" id="KW-0547">Nucleotide-binding</keyword>
<evidence type="ECO:0000256" key="4">
    <source>
        <dbReference type="ARBA" id="ARBA00022741"/>
    </source>
</evidence>
<dbReference type="GO" id="GO:0016887">
    <property type="term" value="F:ATP hydrolysis activity"/>
    <property type="evidence" value="ECO:0007669"/>
    <property type="project" value="InterPro"/>
</dbReference>
<evidence type="ECO:0000313" key="10">
    <source>
        <dbReference type="EMBL" id="SMP26753.1"/>
    </source>
</evidence>
<accession>A0AA46AGB0</accession>
<dbReference type="GO" id="GO:0005524">
    <property type="term" value="F:ATP binding"/>
    <property type="evidence" value="ECO:0007669"/>
    <property type="project" value="UniProtKB-KW"/>
</dbReference>
<dbReference type="InterPro" id="IPR027417">
    <property type="entry name" value="P-loop_NTPase"/>
</dbReference>
<dbReference type="Pfam" id="PF00005">
    <property type="entry name" value="ABC_tran"/>
    <property type="match status" value="1"/>
</dbReference>
<dbReference type="Proteomes" id="UP001157946">
    <property type="component" value="Unassembled WGS sequence"/>
</dbReference>
<dbReference type="EMBL" id="FXTU01000005">
    <property type="protein sequence ID" value="SMP26753.1"/>
    <property type="molecule type" value="Genomic_DNA"/>
</dbReference>
<protein>
    <submittedName>
        <fullName evidence="10">D-methionine transport system ATP-binding protein</fullName>
    </submittedName>
</protein>
<dbReference type="InterPro" id="IPR003593">
    <property type="entry name" value="AAA+_ATPase"/>
</dbReference>
<keyword evidence="5 10" id="KW-0067">ATP-binding</keyword>
<dbReference type="SMART" id="SM00382">
    <property type="entry name" value="AAA"/>
    <property type="match status" value="1"/>
</dbReference>
<organism evidence="10 11">
    <name type="scientific">Laceyella tengchongensis</name>
    <dbReference type="NCBI Taxonomy" id="574699"/>
    <lineage>
        <taxon>Bacteria</taxon>
        <taxon>Bacillati</taxon>
        <taxon>Bacillota</taxon>
        <taxon>Bacilli</taxon>
        <taxon>Bacillales</taxon>
        <taxon>Thermoactinomycetaceae</taxon>
        <taxon>Laceyella</taxon>
    </lineage>
</organism>
<keyword evidence="7" id="KW-0029">Amino-acid transport</keyword>
<keyword evidence="6" id="KW-1278">Translocase</keyword>
<dbReference type="InterPro" id="IPR017871">
    <property type="entry name" value="ABC_transporter-like_CS"/>
</dbReference>
<dbReference type="PROSITE" id="PS50893">
    <property type="entry name" value="ABC_TRANSPORTER_2"/>
    <property type="match status" value="1"/>
</dbReference>
<comment type="similarity">
    <text evidence="1">Belongs to the ABC transporter superfamily.</text>
</comment>
<evidence type="ECO:0000256" key="3">
    <source>
        <dbReference type="ARBA" id="ARBA00022475"/>
    </source>
</evidence>
<dbReference type="PROSITE" id="PS00211">
    <property type="entry name" value="ABC_TRANSPORTER_1"/>
    <property type="match status" value="1"/>
</dbReference>
<dbReference type="CDD" id="cd03258">
    <property type="entry name" value="ABC_MetN_methionine_transporter"/>
    <property type="match status" value="1"/>
</dbReference>
<dbReference type="InterPro" id="IPR050086">
    <property type="entry name" value="MetN_ABC_transporter-like"/>
</dbReference>
<keyword evidence="2" id="KW-0813">Transport</keyword>
<gene>
    <name evidence="10" type="ORF">SAMN06265361_105200</name>
</gene>
<feature type="domain" description="ABC transporter" evidence="9">
    <location>
        <begin position="2"/>
        <end position="243"/>
    </location>
</feature>
<dbReference type="RefSeq" id="WP_102993614.1">
    <property type="nucleotide sequence ID" value="NZ_FXTU01000005.1"/>
</dbReference>
<evidence type="ECO:0000313" key="11">
    <source>
        <dbReference type="Proteomes" id="UP001157946"/>
    </source>
</evidence>